<evidence type="ECO:0000313" key="4">
    <source>
        <dbReference type="Proteomes" id="UP000799441"/>
    </source>
</evidence>
<feature type="domain" description="DUF4246" evidence="2">
    <location>
        <begin position="1"/>
        <end position="30"/>
    </location>
</feature>
<evidence type="ECO:0000259" key="2">
    <source>
        <dbReference type="Pfam" id="PF21666"/>
    </source>
</evidence>
<keyword evidence="4" id="KW-1185">Reference proteome</keyword>
<dbReference type="InterPro" id="IPR049207">
    <property type="entry name" value="DUF4246_N"/>
</dbReference>
<evidence type="ECO:0000259" key="1">
    <source>
        <dbReference type="Pfam" id="PF14033"/>
    </source>
</evidence>
<comment type="caution">
    <text evidence="3">The sequence shown here is derived from an EMBL/GenBank/DDBJ whole genome shotgun (WGS) entry which is preliminary data.</text>
</comment>
<evidence type="ECO:0000313" key="3">
    <source>
        <dbReference type="EMBL" id="KAF2724219.1"/>
    </source>
</evidence>
<feature type="domain" description="DUF4246" evidence="1">
    <location>
        <begin position="44"/>
        <end position="487"/>
    </location>
</feature>
<dbReference type="PANTHER" id="PTHR33119:SF1">
    <property type="entry name" value="FE2OG DIOXYGENASE DOMAIN-CONTAINING PROTEIN"/>
    <property type="match status" value="1"/>
</dbReference>
<gene>
    <name evidence="3" type="ORF">K431DRAFT_218256</name>
</gene>
<name>A0A9P4QG37_9PEZI</name>
<dbReference type="InterPro" id="IPR049192">
    <property type="entry name" value="DUF4246_C"/>
</dbReference>
<dbReference type="InterPro" id="IPR025340">
    <property type="entry name" value="DUF4246"/>
</dbReference>
<organism evidence="3 4">
    <name type="scientific">Polychaeton citri CBS 116435</name>
    <dbReference type="NCBI Taxonomy" id="1314669"/>
    <lineage>
        <taxon>Eukaryota</taxon>
        <taxon>Fungi</taxon>
        <taxon>Dikarya</taxon>
        <taxon>Ascomycota</taxon>
        <taxon>Pezizomycotina</taxon>
        <taxon>Dothideomycetes</taxon>
        <taxon>Dothideomycetidae</taxon>
        <taxon>Capnodiales</taxon>
        <taxon>Capnodiaceae</taxon>
        <taxon>Polychaeton</taxon>
    </lineage>
</organism>
<reference evidence="3" key="1">
    <citation type="journal article" date="2020" name="Stud. Mycol.">
        <title>101 Dothideomycetes genomes: a test case for predicting lifestyles and emergence of pathogens.</title>
        <authorList>
            <person name="Haridas S."/>
            <person name="Albert R."/>
            <person name="Binder M."/>
            <person name="Bloem J."/>
            <person name="Labutti K."/>
            <person name="Salamov A."/>
            <person name="Andreopoulos B."/>
            <person name="Baker S."/>
            <person name="Barry K."/>
            <person name="Bills G."/>
            <person name="Bluhm B."/>
            <person name="Cannon C."/>
            <person name="Castanera R."/>
            <person name="Culley D."/>
            <person name="Daum C."/>
            <person name="Ezra D."/>
            <person name="Gonzalez J."/>
            <person name="Henrissat B."/>
            <person name="Kuo A."/>
            <person name="Liang C."/>
            <person name="Lipzen A."/>
            <person name="Lutzoni F."/>
            <person name="Magnuson J."/>
            <person name="Mondo S."/>
            <person name="Nolan M."/>
            <person name="Ohm R."/>
            <person name="Pangilinan J."/>
            <person name="Park H.-J."/>
            <person name="Ramirez L."/>
            <person name="Alfaro M."/>
            <person name="Sun H."/>
            <person name="Tritt A."/>
            <person name="Yoshinaga Y."/>
            <person name="Zwiers L.-H."/>
            <person name="Turgeon B."/>
            <person name="Goodwin S."/>
            <person name="Spatafora J."/>
            <person name="Crous P."/>
            <person name="Grigoriev I."/>
        </authorList>
    </citation>
    <scope>NUCLEOTIDE SEQUENCE</scope>
    <source>
        <strain evidence="3">CBS 116435</strain>
    </source>
</reference>
<dbReference type="Pfam" id="PF21666">
    <property type="entry name" value="DUF4246_N"/>
    <property type="match status" value="1"/>
</dbReference>
<dbReference type="Pfam" id="PF14033">
    <property type="entry name" value="DUF4246"/>
    <property type="match status" value="1"/>
</dbReference>
<dbReference type="Proteomes" id="UP000799441">
    <property type="component" value="Unassembled WGS sequence"/>
</dbReference>
<protein>
    <submittedName>
        <fullName evidence="3">Uncharacterized protein</fullName>
    </submittedName>
</protein>
<dbReference type="OrthoDB" id="415532at2759"/>
<sequence length="553" mass="63411">MIALMGELTDKPDWIRKLGDKSIIAKWRKEAMEMGLKRKGGFSEAMFDYCTRELKDYARYSGEFKFVPAITASAIVFKSDELLSESARQELIAAVAPLEDVPAPRKDWHPGSDEQVLDLVHPSLFPLQYGRSRILADGLVPLNDCVSYTGKGVIMPVPKDEDLLAAKEGALISTPWGEDIGTQHGLYSRNFQWLPCDVSFQDNDSVRIKSYINNLHPQKHQDLYRVLETIIASAVPMWNATIASTERDRPSNRIDTYNYEFESQRPEGWGEDEWLRSIGEYAREELDYTWAEENDIPFLPPEPRKYSARIGQNTDHSHPHMPLDLREHFREDGLQIIVKLANIHLTSEKPEYSGGSWHIEGQLNEHIVATALYYYDSDNVTDSHLAFRELTDFVGLEYQQSRFRHIEEFYDIEEDGPKIQELGSVLTRQGRLLTFPNVLQHRVQPFKLADASRPGHRKIVALFLVDPHVRIPSTKNVPPQQKEWWREMVLGLERVAALPAELGEWTVNSAGDMPIDLEEAKELRANLMEERKAFVQEVKGRYDNSGGFSFCEH</sequence>
<dbReference type="AlphaFoldDB" id="A0A9P4QG37"/>
<proteinExistence type="predicted"/>
<dbReference type="PANTHER" id="PTHR33119">
    <property type="entry name" value="IFI3P"/>
    <property type="match status" value="1"/>
</dbReference>
<accession>A0A9P4QG37</accession>
<dbReference type="EMBL" id="MU003772">
    <property type="protein sequence ID" value="KAF2724219.1"/>
    <property type="molecule type" value="Genomic_DNA"/>
</dbReference>